<evidence type="ECO:0000256" key="3">
    <source>
        <dbReference type="ARBA" id="ARBA00009850"/>
    </source>
</evidence>
<dbReference type="InterPro" id="IPR014306">
    <property type="entry name" value="Hydroxyisourate_hydrolase"/>
</dbReference>
<evidence type="ECO:0000256" key="2">
    <source>
        <dbReference type="ARBA" id="ARBA00002704"/>
    </source>
</evidence>
<dbReference type="PROSITE" id="PS00768">
    <property type="entry name" value="TRANSTHYRETIN_1"/>
    <property type="match status" value="1"/>
</dbReference>
<dbReference type="EC" id="3.5.2.17" evidence="5"/>
<evidence type="ECO:0000256" key="6">
    <source>
        <dbReference type="ARBA" id="ARBA00022631"/>
    </source>
</evidence>
<keyword evidence="6" id="KW-0659">Purine metabolism</keyword>
<evidence type="ECO:0000256" key="7">
    <source>
        <dbReference type="ARBA" id="ARBA00022801"/>
    </source>
</evidence>
<dbReference type="GO" id="GO:0006144">
    <property type="term" value="P:purine nucleobase metabolic process"/>
    <property type="evidence" value="ECO:0007669"/>
    <property type="project" value="UniProtKB-KW"/>
</dbReference>
<dbReference type="InterPro" id="IPR023416">
    <property type="entry name" value="Transthyretin/HIU_hydrolase_d"/>
</dbReference>
<evidence type="ECO:0000256" key="5">
    <source>
        <dbReference type="ARBA" id="ARBA00012609"/>
    </source>
</evidence>
<dbReference type="RefSeq" id="WP_160939174.1">
    <property type="nucleotide sequence ID" value="NZ_SNVJ01000027.1"/>
</dbReference>
<sequence>MKPGALTTHVLNTADGCPAEGVAVELWRMAPAPELVTRALTNADGRTDAPLLEAARFQPGRYELRFAIGDYFAARGLTVEVAPAAPAAEFRLLDPLPEPRSVEPAPAERFLDVVVLNVGLGEGQGHYHVPLLCSPWSYSTYRGS</sequence>
<dbReference type="CDD" id="cd05822">
    <property type="entry name" value="TLP_HIUase"/>
    <property type="match status" value="1"/>
</dbReference>
<dbReference type="InterPro" id="IPR023418">
    <property type="entry name" value="Thyroxine_BS"/>
</dbReference>
<evidence type="ECO:0000256" key="1">
    <source>
        <dbReference type="ARBA" id="ARBA00001043"/>
    </source>
</evidence>
<keyword evidence="7 9" id="KW-0378">Hydrolase</keyword>
<dbReference type="PANTHER" id="PTHR10395:SF7">
    <property type="entry name" value="5-HYDROXYISOURATE HYDROLASE"/>
    <property type="match status" value="1"/>
</dbReference>
<dbReference type="Proteomes" id="UP000460715">
    <property type="component" value="Unassembled WGS sequence"/>
</dbReference>
<comment type="similarity">
    <text evidence="3">Belongs to the transthyretin family. 5-hydroxyisourate hydrolase subfamily.</text>
</comment>
<gene>
    <name evidence="9" type="ORF">E0493_20675</name>
</gene>
<protein>
    <recommendedName>
        <fullName evidence="5">hydroxyisourate hydrolase</fullName>
        <ecNumber evidence="5">3.5.2.17</ecNumber>
    </recommendedName>
</protein>
<dbReference type="PANTHER" id="PTHR10395">
    <property type="entry name" value="URICASE AND TRANSTHYRETIN-RELATED"/>
    <property type="match status" value="1"/>
</dbReference>
<feature type="domain" description="Transthyretin/hydroxyisourate hydrolase" evidence="8">
    <location>
        <begin position="6"/>
        <end position="143"/>
    </location>
</feature>
<dbReference type="EMBL" id="SNVJ01000027">
    <property type="protein sequence ID" value="MXP65769.1"/>
    <property type="molecule type" value="Genomic_DNA"/>
</dbReference>
<comment type="catalytic activity">
    <reaction evidence="1">
        <text>5-hydroxyisourate + H2O = 5-hydroxy-2-oxo-4-ureido-2,5-dihydro-1H-imidazole-5-carboxylate + H(+)</text>
        <dbReference type="Rhea" id="RHEA:23736"/>
        <dbReference type="ChEBI" id="CHEBI:15377"/>
        <dbReference type="ChEBI" id="CHEBI:15378"/>
        <dbReference type="ChEBI" id="CHEBI:18072"/>
        <dbReference type="ChEBI" id="CHEBI:58639"/>
        <dbReference type="EC" id="3.5.2.17"/>
    </reaction>
</comment>
<dbReference type="AlphaFoldDB" id="A0A845BQU7"/>
<dbReference type="OrthoDB" id="9792386at2"/>
<reference evidence="9 10" key="1">
    <citation type="submission" date="2019-03" db="EMBL/GenBank/DDBJ databases">
        <title>Roseomonas sp. a novel Roseomonas species isolated from Sea whip Gorgonian.</title>
        <authorList>
            <person name="Li F."/>
            <person name="Pan X."/>
            <person name="Huang S."/>
            <person name="Li Z."/>
            <person name="Meng B."/>
        </authorList>
    </citation>
    <scope>NUCLEOTIDE SEQUENCE [LARGE SCALE GENOMIC DNA]</scope>
    <source>
        <strain evidence="9 10">M0104</strain>
    </source>
</reference>
<dbReference type="GO" id="GO:0033971">
    <property type="term" value="F:hydroxyisourate hydrolase activity"/>
    <property type="evidence" value="ECO:0007669"/>
    <property type="project" value="UniProtKB-EC"/>
</dbReference>
<dbReference type="InterPro" id="IPR036817">
    <property type="entry name" value="Transthyretin/HIU_hydrolase_sf"/>
</dbReference>
<evidence type="ECO:0000256" key="4">
    <source>
        <dbReference type="ARBA" id="ARBA00011881"/>
    </source>
</evidence>
<dbReference type="Gene3D" id="2.60.40.180">
    <property type="entry name" value="Transthyretin/hydroxyisourate hydrolase domain"/>
    <property type="match status" value="1"/>
</dbReference>
<accession>A0A845BQU7</accession>
<organism evidence="9 10">
    <name type="scientific">Teichococcus coralli</name>
    <dbReference type="NCBI Taxonomy" id="2545983"/>
    <lineage>
        <taxon>Bacteria</taxon>
        <taxon>Pseudomonadati</taxon>
        <taxon>Pseudomonadota</taxon>
        <taxon>Alphaproteobacteria</taxon>
        <taxon>Acetobacterales</taxon>
        <taxon>Roseomonadaceae</taxon>
        <taxon>Roseomonas</taxon>
    </lineage>
</organism>
<name>A0A845BQU7_9PROT</name>
<evidence type="ECO:0000313" key="9">
    <source>
        <dbReference type="EMBL" id="MXP65769.1"/>
    </source>
</evidence>
<comment type="caution">
    <text evidence="9">The sequence shown here is derived from an EMBL/GenBank/DDBJ whole genome shotgun (WGS) entry which is preliminary data.</text>
</comment>
<dbReference type="SUPFAM" id="SSF49472">
    <property type="entry name" value="Transthyretin (synonym: prealbumin)"/>
    <property type="match status" value="1"/>
</dbReference>
<comment type="subunit">
    <text evidence="4">Homotetramer.</text>
</comment>
<keyword evidence="10" id="KW-1185">Reference proteome</keyword>
<dbReference type="Pfam" id="PF00576">
    <property type="entry name" value="Transthyretin"/>
    <property type="match status" value="1"/>
</dbReference>
<comment type="function">
    <text evidence="2">Catalyzes the hydrolysis of 5-hydroxyisourate (HIU) to 2-oxo-4-hydroxy-4-carboxy-5-ureidoimidazoline (OHCU).</text>
</comment>
<proteinExistence type="inferred from homology"/>
<evidence type="ECO:0000259" key="8">
    <source>
        <dbReference type="Pfam" id="PF00576"/>
    </source>
</evidence>
<evidence type="ECO:0000313" key="10">
    <source>
        <dbReference type="Proteomes" id="UP000460715"/>
    </source>
</evidence>